<protein>
    <submittedName>
        <fullName evidence="1">Uncharacterized protein</fullName>
    </submittedName>
</protein>
<reference evidence="1" key="1">
    <citation type="submission" date="2023-10" db="EMBL/GenBank/DDBJ databases">
        <authorList>
            <person name="Rodriguez Cubillos JULIANA M."/>
            <person name="De Vega J."/>
        </authorList>
    </citation>
    <scope>NUCLEOTIDE SEQUENCE</scope>
</reference>
<organism evidence="1 2">
    <name type="scientific">Trifolium pratense</name>
    <name type="common">Red clover</name>
    <dbReference type="NCBI Taxonomy" id="57577"/>
    <lineage>
        <taxon>Eukaryota</taxon>
        <taxon>Viridiplantae</taxon>
        <taxon>Streptophyta</taxon>
        <taxon>Embryophyta</taxon>
        <taxon>Tracheophyta</taxon>
        <taxon>Spermatophyta</taxon>
        <taxon>Magnoliopsida</taxon>
        <taxon>eudicotyledons</taxon>
        <taxon>Gunneridae</taxon>
        <taxon>Pentapetalae</taxon>
        <taxon>rosids</taxon>
        <taxon>fabids</taxon>
        <taxon>Fabales</taxon>
        <taxon>Fabaceae</taxon>
        <taxon>Papilionoideae</taxon>
        <taxon>50 kb inversion clade</taxon>
        <taxon>NPAAA clade</taxon>
        <taxon>Hologalegina</taxon>
        <taxon>IRL clade</taxon>
        <taxon>Trifolieae</taxon>
        <taxon>Trifolium</taxon>
    </lineage>
</organism>
<evidence type="ECO:0000313" key="1">
    <source>
        <dbReference type="EMBL" id="CAJ2669168.1"/>
    </source>
</evidence>
<keyword evidence="2" id="KW-1185">Reference proteome</keyword>
<dbReference type="EMBL" id="CASHSV030000615">
    <property type="protein sequence ID" value="CAJ2669168.1"/>
    <property type="molecule type" value="Genomic_DNA"/>
</dbReference>
<proteinExistence type="predicted"/>
<sequence>MEETLRIFKEFHAMPPNEKVREFIEYWPEKPERYREIVGKYTQEPRALGLRILDLISEGLGLGPNYFSGELSENPVVISHHYPPCPEPSLTLGASKHKDPNILTILFQERNITALHVLKDGAWIPVEPIPNAFVVNMGRGLCFRLIGAEHRTHENIKFITTSSDQNL</sequence>
<accession>A0ACB0LLB5</accession>
<name>A0ACB0LLB5_TRIPR</name>
<dbReference type="Proteomes" id="UP001177021">
    <property type="component" value="Unassembled WGS sequence"/>
</dbReference>
<gene>
    <name evidence="1" type="ORF">MILVUS5_LOCUS33427</name>
</gene>
<comment type="caution">
    <text evidence="1">The sequence shown here is derived from an EMBL/GenBank/DDBJ whole genome shotgun (WGS) entry which is preliminary data.</text>
</comment>
<evidence type="ECO:0000313" key="2">
    <source>
        <dbReference type="Proteomes" id="UP001177021"/>
    </source>
</evidence>